<name>A0AAE9X0Y3_9CAUD</name>
<protein>
    <submittedName>
        <fullName evidence="1">Uncharacterized protein</fullName>
    </submittedName>
</protein>
<accession>A0AAE9X0Y3</accession>
<sequence>MFGKKFVSQFLPAEAVSIPFNAAVMTMANRMNPKGWDVVDLAPNSLHGLTLHYRCTGKIAVWSGASENTIFACPEHNYAFRAWHDSTHLQIQQDFSLAGEAATAFAQCADLLDQYGLDEDTREFCAMILTEVVGQSAHYQLTGDFVADQRKFFADNIKAYRFLANRVIDVAYREAQPGNRLAFLALARKMYGAG</sequence>
<dbReference type="EMBL" id="OQ137559">
    <property type="protein sequence ID" value="WCA46203.1"/>
    <property type="molecule type" value="Genomic_DNA"/>
</dbReference>
<reference evidence="1" key="2">
    <citation type="journal article" date="2024" name="Viruses">
        <title>New Genera and Species of Caulobacter and Brevundimonas Bacteriophages Provide Insights into Phage Genome Evolution.</title>
        <authorList>
            <person name="Ely B."/>
            <person name="Hils M."/>
            <person name="Clarke A."/>
            <person name="Albert M."/>
            <person name="Holness N."/>
            <person name="Lenski J."/>
            <person name="Mohammadi T."/>
        </authorList>
    </citation>
    <scope>NUCLEOTIDE SEQUENCE</scope>
</reference>
<dbReference type="Proteomes" id="UP001219750">
    <property type="component" value="Segment"/>
</dbReference>
<evidence type="ECO:0000313" key="1">
    <source>
        <dbReference type="EMBL" id="WCA46203.1"/>
    </source>
</evidence>
<gene>
    <name evidence="1" type="primary">DCM_gp008</name>
</gene>
<evidence type="ECO:0000313" key="2">
    <source>
        <dbReference type="Proteomes" id="UP001219750"/>
    </source>
</evidence>
<proteinExistence type="predicted"/>
<keyword evidence="2" id="KW-1185">Reference proteome</keyword>
<organism evidence="1 2">
    <name type="scientific">Caulobacter phage DCM</name>
    <dbReference type="NCBI Taxonomy" id="3020391"/>
    <lineage>
        <taxon>Viruses</taxon>
        <taxon>Duplodnaviria</taxon>
        <taxon>Heunggongvirae</taxon>
        <taxon>Uroviricota</taxon>
        <taxon>Caudoviricetes</taxon>
        <taxon>Autographivirales</taxon>
        <taxon>Autonotataviridae</taxon>
        <taxon>Dcimvirus</taxon>
        <taxon>Dcimvirus DCM</taxon>
    </lineage>
</organism>
<reference evidence="1" key="1">
    <citation type="submission" date="2022-12" db="EMBL/GenBank/DDBJ databases">
        <authorList>
            <person name="Ely B."/>
        </authorList>
    </citation>
    <scope>NUCLEOTIDE SEQUENCE</scope>
</reference>